<evidence type="ECO:0000256" key="2">
    <source>
        <dbReference type="ARBA" id="ARBA00023125"/>
    </source>
</evidence>
<evidence type="ECO:0000256" key="1">
    <source>
        <dbReference type="ARBA" id="ARBA00023015"/>
    </source>
</evidence>
<keyword evidence="1" id="KW-0805">Transcription regulation</keyword>
<dbReference type="Gene3D" id="1.10.10.10">
    <property type="entry name" value="Winged helix-like DNA-binding domain superfamily/Winged helix DNA-binding domain"/>
    <property type="match status" value="1"/>
</dbReference>
<evidence type="ECO:0000313" key="5">
    <source>
        <dbReference type="EMBL" id="PLC50862.1"/>
    </source>
</evidence>
<keyword evidence="2" id="KW-0238">DNA-binding</keyword>
<dbReference type="InterPro" id="IPR036388">
    <property type="entry name" value="WH-like_DNA-bd_sf"/>
</dbReference>
<dbReference type="NCBIfam" id="NF033788">
    <property type="entry name" value="HTH_metalloreg"/>
    <property type="match status" value="1"/>
</dbReference>
<dbReference type="Pfam" id="PF01022">
    <property type="entry name" value="HTH_5"/>
    <property type="match status" value="1"/>
</dbReference>
<evidence type="ECO:0000259" key="4">
    <source>
        <dbReference type="PROSITE" id="PS50987"/>
    </source>
</evidence>
<evidence type="ECO:0000256" key="3">
    <source>
        <dbReference type="ARBA" id="ARBA00023163"/>
    </source>
</evidence>
<organism evidence="5 6">
    <name type="scientific">Pollutimonas subterranea</name>
    <dbReference type="NCBI Taxonomy" id="2045210"/>
    <lineage>
        <taxon>Bacteria</taxon>
        <taxon>Pseudomonadati</taxon>
        <taxon>Pseudomonadota</taxon>
        <taxon>Betaproteobacteria</taxon>
        <taxon>Burkholderiales</taxon>
        <taxon>Alcaligenaceae</taxon>
        <taxon>Pollutimonas</taxon>
    </lineage>
</organism>
<name>A0A2N4U766_9BURK</name>
<gene>
    <name evidence="5" type="ORF">CR159_04450</name>
</gene>
<dbReference type="PANTHER" id="PTHR43132">
    <property type="entry name" value="ARSENICAL RESISTANCE OPERON REPRESSOR ARSR-RELATED"/>
    <property type="match status" value="1"/>
</dbReference>
<feature type="domain" description="HTH arsR-type" evidence="4">
    <location>
        <begin position="10"/>
        <end position="103"/>
    </location>
</feature>
<sequence>MPTKNQDNLFLQEGASKASALLRAIGNEHRLLVLCLLIEHGEMTVGALNEYVALSQSALSQHLAKMREEGLVAFRREAQTLHYRINNPAVAKIVTTLKEIFCP</sequence>
<evidence type="ECO:0000313" key="6">
    <source>
        <dbReference type="Proteomes" id="UP000234190"/>
    </source>
</evidence>
<dbReference type="AlphaFoldDB" id="A0A2N4U766"/>
<dbReference type="SMART" id="SM00418">
    <property type="entry name" value="HTH_ARSR"/>
    <property type="match status" value="1"/>
</dbReference>
<dbReference type="PROSITE" id="PS50987">
    <property type="entry name" value="HTH_ARSR_2"/>
    <property type="match status" value="1"/>
</dbReference>
<dbReference type="RefSeq" id="WP_102072818.1">
    <property type="nucleotide sequence ID" value="NZ_PDNW01000003.1"/>
</dbReference>
<dbReference type="InterPro" id="IPR051011">
    <property type="entry name" value="Metal_resp_trans_reg"/>
</dbReference>
<dbReference type="CDD" id="cd00090">
    <property type="entry name" value="HTH_ARSR"/>
    <property type="match status" value="1"/>
</dbReference>
<proteinExistence type="predicted"/>
<dbReference type="OrthoDB" id="5296924at2"/>
<dbReference type="InterPro" id="IPR036390">
    <property type="entry name" value="WH_DNA-bd_sf"/>
</dbReference>
<dbReference type="PANTHER" id="PTHR43132:SF2">
    <property type="entry name" value="ARSENICAL RESISTANCE OPERON REPRESSOR ARSR-RELATED"/>
    <property type="match status" value="1"/>
</dbReference>
<keyword evidence="6" id="KW-1185">Reference proteome</keyword>
<dbReference type="Proteomes" id="UP000234190">
    <property type="component" value="Unassembled WGS sequence"/>
</dbReference>
<dbReference type="GO" id="GO:0003677">
    <property type="term" value="F:DNA binding"/>
    <property type="evidence" value="ECO:0007669"/>
    <property type="project" value="UniProtKB-KW"/>
</dbReference>
<dbReference type="GO" id="GO:0003700">
    <property type="term" value="F:DNA-binding transcription factor activity"/>
    <property type="evidence" value="ECO:0007669"/>
    <property type="project" value="InterPro"/>
</dbReference>
<dbReference type="SUPFAM" id="SSF46785">
    <property type="entry name" value="Winged helix' DNA-binding domain"/>
    <property type="match status" value="1"/>
</dbReference>
<dbReference type="EMBL" id="PDNW01000003">
    <property type="protein sequence ID" value="PLC50862.1"/>
    <property type="molecule type" value="Genomic_DNA"/>
</dbReference>
<protein>
    <submittedName>
        <fullName evidence="5">Transcriptional regulator</fullName>
    </submittedName>
</protein>
<dbReference type="PRINTS" id="PR00778">
    <property type="entry name" value="HTHARSR"/>
</dbReference>
<comment type="caution">
    <text evidence="5">The sequence shown here is derived from an EMBL/GenBank/DDBJ whole genome shotgun (WGS) entry which is preliminary data.</text>
</comment>
<accession>A0A2N4U766</accession>
<dbReference type="InterPro" id="IPR011991">
    <property type="entry name" value="ArsR-like_HTH"/>
</dbReference>
<dbReference type="InterPro" id="IPR001845">
    <property type="entry name" value="HTH_ArsR_DNA-bd_dom"/>
</dbReference>
<reference evidence="5 6" key="1">
    <citation type="submission" date="2017-10" db="EMBL/GenBank/DDBJ databases">
        <title>Two draft genome sequences of Pusillimonas sp. strains isolated from a nitrate- and radionuclide-contaminated groundwater in Russia.</title>
        <authorList>
            <person name="Grouzdev D.S."/>
            <person name="Tourova T.P."/>
            <person name="Goeva M.A."/>
            <person name="Babich T.L."/>
            <person name="Sokolova D.S."/>
            <person name="Abdullin R."/>
            <person name="Poltaraus A.B."/>
            <person name="Toshchakov S.V."/>
            <person name="Nazina T.N."/>
        </authorList>
    </citation>
    <scope>NUCLEOTIDE SEQUENCE [LARGE SCALE GENOMIC DNA]</scope>
    <source>
        <strain evidence="5 6">JR1/69-3-13</strain>
    </source>
</reference>
<keyword evidence="3" id="KW-0804">Transcription</keyword>